<organism evidence="7 8">
    <name type="scientific">Psychrilyobacter piezotolerans</name>
    <dbReference type="NCBI Taxonomy" id="2293438"/>
    <lineage>
        <taxon>Bacteria</taxon>
        <taxon>Fusobacteriati</taxon>
        <taxon>Fusobacteriota</taxon>
        <taxon>Fusobacteriia</taxon>
        <taxon>Fusobacteriales</taxon>
        <taxon>Fusobacteriaceae</taxon>
        <taxon>Psychrilyobacter</taxon>
    </lineage>
</organism>
<dbReference type="InterPro" id="IPR016082">
    <property type="entry name" value="Ribosomal_uL30_ferredoxin-like"/>
</dbReference>
<evidence type="ECO:0000313" key="8">
    <source>
        <dbReference type="Proteomes" id="UP000263486"/>
    </source>
</evidence>
<evidence type="ECO:0000256" key="2">
    <source>
        <dbReference type="ARBA" id="ARBA00011838"/>
    </source>
</evidence>
<reference evidence="7 8" key="1">
    <citation type="submission" date="2018-08" db="EMBL/GenBank/DDBJ databases">
        <title>Draft genome sequence of Psychrilyobacter sp. strain SD5 isolated from Black Sea water.</title>
        <authorList>
            <person name="Yadav S."/>
            <person name="Villanueva L."/>
            <person name="Damste J.S.S."/>
        </authorList>
    </citation>
    <scope>NUCLEOTIDE SEQUENCE [LARGE SCALE GENOMIC DNA]</scope>
    <source>
        <strain evidence="7 8">SD5</strain>
    </source>
</reference>
<dbReference type="EMBL" id="QUAJ01000011">
    <property type="protein sequence ID" value="REI41245.1"/>
    <property type="molecule type" value="Genomic_DNA"/>
</dbReference>
<accession>A0ABX9KH00</accession>
<evidence type="ECO:0000259" key="6">
    <source>
        <dbReference type="Pfam" id="PF00327"/>
    </source>
</evidence>
<name>A0ABX9KH00_9FUSO</name>
<evidence type="ECO:0000256" key="3">
    <source>
        <dbReference type="ARBA" id="ARBA00022980"/>
    </source>
</evidence>
<dbReference type="RefSeq" id="WP_028854854.1">
    <property type="nucleotide sequence ID" value="NZ_JAACIO010000012.1"/>
</dbReference>
<protein>
    <recommendedName>
        <fullName evidence="5">Large ribosomal subunit protein uL30</fullName>
    </recommendedName>
</protein>
<evidence type="ECO:0000256" key="5">
    <source>
        <dbReference type="HAMAP-Rule" id="MF_01371"/>
    </source>
</evidence>
<dbReference type="Gene3D" id="3.30.1390.20">
    <property type="entry name" value="Ribosomal protein L30, ferredoxin-like fold domain"/>
    <property type="match status" value="1"/>
</dbReference>
<dbReference type="PIRSF" id="PIRSF002211">
    <property type="entry name" value="Ribosomal_L30_bac-type"/>
    <property type="match status" value="1"/>
</dbReference>
<dbReference type="GO" id="GO:0005840">
    <property type="term" value="C:ribosome"/>
    <property type="evidence" value="ECO:0007669"/>
    <property type="project" value="UniProtKB-KW"/>
</dbReference>
<dbReference type="NCBIfam" id="TIGR01308">
    <property type="entry name" value="rpmD_bact"/>
    <property type="match status" value="1"/>
</dbReference>
<comment type="subunit">
    <text evidence="2 5">Part of the 50S ribosomal subunit.</text>
</comment>
<dbReference type="InterPro" id="IPR005996">
    <property type="entry name" value="Ribosomal_uL30_bac-type"/>
</dbReference>
<dbReference type="SUPFAM" id="SSF55129">
    <property type="entry name" value="Ribosomal protein L30p/L7e"/>
    <property type="match status" value="1"/>
</dbReference>
<dbReference type="PANTHER" id="PTHR15892:SF2">
    <property type="entry name" value="LARGE RIBOSOMAL SUBUNIT PROTEIN UL30M"/>
    <property type="match status" value="1"/>
</dbReference>
<evidence type="ECO:0000256" key="1">
    <source>
        <dbReference type="ARBA" id="ARBA00007594"/>
    </source>
</evidence>
<dbReference type="CDD" id="cd01658">
    <property type="entry name" value="Ribosomal_L30"/>
    <property type="match status" value="1"/>
</dbReference>
<comment type="caution">
    <text evidence="7">The sequence shown here is derived from an EMBL/GenBank/DDBJ whole genome shotgun (WGS) entry which is preliminary data.</text>
</comment>
<feature type="domain" description="Large ribosomal subunit protein uL30-like ferredoxin-like fold" evidence="6">
    <location>
        <begin position="4"/>
        <end position="53"/>
    </location>
</feature>
<keyword evidence="4 5" id="KW-0687">Ribonucleoprotein</keyword>
<sequence length="60" mass="6759">MAKLLVRLVKSPIGRKPRHIATLQSLGLKKIDDVVEHNDTADIKGKLHQIGYMLNVEEVK</sequence>
<proteinExistence type="inferred from homology"/>
<evidence type="ECO:0000256" key="4">
    <source>
        <dbReference type="ARBA" id="ARBA00023274"/>
    </source>
</evidence>
<dbReference type="Proteomes" id="UP000263486">
    <property type="component" value="Unassembled WGS sequence"/>
</dbReference>
<evidence type="ECO:0000313" key="7">
    <source>
        <dbReference type="EMBL" id="REI41245.1"/>
    </source>
</evidence>
<dbReference type="Pfam" id="PF00327">
    <property type="entry name" value="Ribosomal_L30"/>
    <property type="match status" value="1"/>
</dbReference>
<comment type="similarity">
    <text evidence="1 5">Belongs to the universal ribosomal protein uL30 family.</text>
</comment>
<dbReference type="PANTHER" id="PTHR15892">
    <property type="entry name" value="MITOCHONDRIAL RIBOSOMAL PROTEIN L30"/>
    <property type="match status" value="1"/>
</dbReference>
<keyword evidence="8" id="KW-1185">Reference proteome</keyword>
<dbReference type="HAMAP" id="MF_01371_B">
    <property type="entry name" value="Ribosomal_uL30_B"/>
    <property type="match status" value="1"/>
</dbReference>
<dbReference type="InterPro" id="IPR036919">
    <property type="entry name" value="Ribo_uL30_ferredoxin-like_sf"/>
</dbReference>
<keyword evidence="3 5" id="KW-0689">Ribosomal protein</keyword>
<gene>
    <name evidence="5" type="primary">rpmD</name>
    <name evidence="7" type="ORF">DYH56_07360</name>
</gene>